<reference evidence="1" key="1">
    <citation type="journal article" date="2019" name="Sci. Rep.">
        <title>Draft genome of Tanacetum cinerariifolium, the natural source of mosquito coil.</title>
        <authorList>
            <person name="Yamashiro T."/>
            <person name="Shiraishi A."/>
            <person name="Satake H."/>
            <person name="Nakayama K."/>
        </authorList>
    </citation>
    <scope>NUCLEOTIDE SEQUENCE</scope>
</reference>
<evidence type="ECO:0000313" key="1">
    <source>
        <dbReference type="EMBL" id="GEY77218.1"/>
    </source>
</evidence>
<sequence length="82" mass="9330">MGDANPIHTLEDYFRPSHNDYRNAIELLEGKNVVPLRADTIGLVQNGCSFHGITSEDPNQHLKDFLKRVDLLDLDVANRERT</sequence>
<gene>
    <name evidence="1" type="ORF">Tci_449192</name>
</gene>
<feature type="non-terminal residue" evidence="1">
    <location>
        <position position="82"/>
    </location>
</feature>
<dbReference type="EMBL" id="BKCJ010208225">
    <property type="protein sequence ID" value="GEY77218.1"/>
    <property type="molecule type" value="Genomic_DNA"/>
</dbReference>
<organism evidence="1">
    <name type="scientific">Tanacetum cinerariifolium</name>
    <name type="common">Dalmatian daisy</name>
    <name type="synonym">Chrysanthemum cinerariifolium</name>
    <dbReference type="NCBI Taxonomy" id="118510"/>
    <lineage>
        <taxon>Eukaryota</taxon>
        <taxon>Viridiplantae</taxon>
        <taxon>Streptophyta</taxon>
        <taxon>Embryophyta</taxon>
        <taxon>Tracheophyta</taxon>
        <taxon>Spermatophyta</taxon>
        <taxon>Magnoliopsida</taxon>
        <taxon>eudicotyledons</taxon>
        <taxon>Gunneridae</taxon>
        <taxon>Pentapetalae</taxon>
        <taxon>asterids</taxon>
        <taxon>campanulids</taxon>
        <taxon>Asterales</taxon>
        <taxon>Asteraceae</taxon>
        <taxon>Asteroideae</taxon>
        <taxon>Anthemideae</taxon>
        <taxon>Anthemidinae</taxon>
        <taxon>Tanacetum</taxon>
    </lineage>
</organism>
<proteinExistence type="predicted"/>
<dbReference type="AlphaFoldDB" id="A0A699HUZ5"/>
<name>A0A699HUZ5_TANCI</name>
<accession>A0A699HUZ5</accession>
<comment type="caution">
    <text evidence="1">The sequence shown here is derived from an EMBL/GenBank/DDBJ whole genome shotgun (WGS) entry which is preliminary data.</text>
</comment>
<protein>
    <submittedName>
        <fullName evidence="1">MAK10-like protein</fullName>
    </submittedName>
</protein>